<organism evidence="2 3">
    <name type="scientific">Plectonema radiosum NIES-515</name>
    <dbReference type="NCBI Taxonomy" id="2986073"/>
    <lineage>
        <taxon>Bacteria</taxon>
        <taxon>Bacillati</taxon>
        <taxon>Cyanobacteriota</taxon>
        <taxon>Cyanophyceae</taxon>
        <taxon>Oscillatoriophycideae</taxon>
        <taxon>Oscillatoriales</taxon>
        <taxon>Microcoleaceae</taxon>
        <taxon>Plectonema</taxon>
    </lineage>
</organism>
<keyword evidence="3" id="KW-1185">Reference proteome</keyword>
<evidence type="ECO:0000259" key="1">
    <source>
        <dbReference type="Pfam" id="PF01370"/>
    </source>
</evidence>
<sequence length="347" mass="38175">MNIENKTLLITGIGGFIGLRATELAIAHNMHVRGLQHSPAKAKLAQNLGAEVVIGSITDPVAAKQACQGVDIVLHTAALVKEGGALEEFREVNVGGSLNMANAAKNAGVKIFIHTSSAMVYGFNYPNKVTESGPFYGDNNPYCKTKIEAEKELLKLNSPDFGVIIIRPGDVYGPGSNAWVIRPLSLMHQRKFFLPNGGSGMMNHVYIDNLIDAIFLAIEKEAYGEAFNITDGQETTWKEYATRLAKVANLPKPFSLPASVVKFLIRLQCLQQKALGQEVDILPESIDFLTRPYAYSIEKAKNQLGYTPNVSLDEGMEFVREWLGKIDFIILSHAKAQRRKEEGKNKK</sequence>
<dbReference type="PANTHER" id="PTHR48079:SF6">
    <property type="entry name" value="NAD(P)-BINDING DOMAIN-CONTAINING PROTEIN-RELATED"/>
    <property type="match status" value="1"/>
</dbReference>
<dbReference type="PANTHER" id="PTHR48079">
    <property type="entry name" value="PROTEIN YEEZ"/>
    <property type="match status" value="1"/>
</dbReference>
<dbReference type="RefSeq" id="WP_263747187.1">
    <property type="nucleotide sequence ID" value="NZ_JAOWRF010000268.1"/>
</dbReference>
<reference evidence="2 3" key="1">
    <citation type="submission" date="2022-10" db="EMBL/GenBank/DDBJ databases">
        <title>Identification of biosynthetic pathway for the production of the potent trypsin inhibitor radiosumin.</title>
        <authorList>
            <person name="Fewer D.P."/>
            <person name="Delbaje E."/>
            <person name="Ouyang X."/>
            <person name="Agostino P.D."/>
            <person name="Wahlsten M."/>
            <person name="Jokela J."/>
            <person name="Permi P."/>
            <person name="Haapaniemi E."/>
            <person name="Koistinen H."/>
        </authorList>
    </citation>
    <scope>NUCLEOTIDE SEQUENCE [LARGE SCALE GENOMIC DNA]</scope>
    <source>
        <strain evidence="2 3">NIES-515</strain>
    </source>
</reference>
<name>A0ABT3B2D0_9CYAN</name>
<comment type="caution">
    <text evidence="2">The sequence shown here is derived from an EMBL/GenBank/DDBJ whole genome shotgun (WGS) entry which is preliminary data.</text>
</comment>
<evidence type="ECO:0000313" key="3">
    <source>
        <dbReference type="Proteomes" id="UP001526143"/>
    </source>
</evidence>
<accession>A0ABT3B2D0</accession>
<dbReference type="Gene3D" id="3.40.50.720">
    <property type="entry name" value="NAD(P)-binding Rossmann-like Domain"/>
    <property type="match status" value="1"/>
</dbReference>
<feature type="domain" description="NAD-dependent epimerase/dehydratase" evidence="1">
    <location>
        <begin position="9"/>
        <end position="229"/>
    </location>
</feature>
<evidence type="ECO:0000313" key="2">
    <source>
        <dbReference type="EMBL" id="MCV3215542.1"/>
    </source>
</evidence>
<dbReference type="EMBL" id="JAOWRF010000268">
    <property type="protein sequence ID" value="MCV3215542.1"/>
    <property type="molecule type" value="Genomic_DNA"/>
</dbReference>
<proteinExistence type="predicted"/>
<dbReference type="InterPro" id="IPR001509">
    <property type="entry name" value="Epimerase_deHydtase"/>
</dbReference>
<dbReference type="SUPFAM" id="SSF51735">
    <property type="entry name" value="NAD(P)-binding Rossmann-fold domains"/>
    <property type="match status" value="1"/>
</dbReference>
<gene>
    <name evidence="2" type="ORF">OGM63_18840</name>
</gene>
<dbReference type="InterPro" id="IPR051783">
    <property type="entry name" value="NAD(P)-dependent_oxidoreduct"/>
</dbReference>
<protein>
    <submittedName>
        <fullName evidence="2">NAD-dependent epimerase/dehydratase family protein</fullName>
    </submittedName>
</protein>
<dbReference type="Proteomes" id="UP001526143">
    <property type="component" value="Unassembled WGS sequence"/>
</dbReference>
<dbReference type="InterPro" id="IPR036291">
    <property type="entry name" value="NAD(P)-bd_dom_sf"/>
</dbReference>
<dbReference type="Pfam" id="PF01370">
    <property type="entry name" value="Epimerase"/>
    <property type="match status" value="1"/>
</dbReference>